<feature type="signal peptide" evidence="7">
    <location>
        <begin position="1"/>
        <end position="20"/>
    </location>
</feature>
<dbReference type="Gene3D" id="2.10.70.10">
    <property type="entry name" value="Complement Module, domain 1"/>
    <property type="match status" value="9"/>
</dbReference>
<dbReference type="FunFam" id="2.10.70.10:FF:000014">
    <property type="entry name" value="Membrane cofactor protein"/>
    <property type="match status" value="1"/>
</dbReference>
<reference evidence="9" key="1">
    <citation type="submission" date="2023-08" db="EMBL/GenBank/DDBJ databases">
        <title>Chromosome-level Genome Assembly of mud carp (Cirrhinus molitorella).</title>
        <authorList>
            <person name="Liu H."/>
        </authorList>
    </citation>
    <scope>NUCLEOTIDE SEQUENCE</scope>
    <source>
        <strain evidence="9">Prfri</strain>
        <tissue evidence="9">Muscle</tissue>
    </source>
</reference>
<feature type="chain" id="PRO_5041643492" description="Sushi domain-containing protein" evidence="7">
    <location>
        <begin position="21"/>
        <end position="587"/>
    </location>
</feature>
<keyword evidence="10" id="KW-1185">Reference proteome</keyword>
<feature type="domain" description="Sushi" evidence="8">
    <location>
        <begin position="529"/>
        <end position="587"/>
    </location>
</feature>
<feature type="disulfide bond" evidence="6">
    <location>
        <begin position="381"/>
        <end position="408"/>
    </location>
</feature>
<evidence type="ECO:0000313" key="9">
    <source>
        <dbReference type="EMBL" id="KAK2885284.1"/>
    </source>
</evidence>
<feature type="domain" description="Sushi" evidence="8">
    <location>
        <begin position="468"/>
        <end position="528"/>
    </location>
</feature>
<dbReference type="InterPro" id="IPR035976">
    <property type="entry name" value="Sushi/SCR/CCP_sf"/>
</dbReference>
<feature type="disulfide bond" evidence="6">
    <location>
        <begin position="470"/>
        <end position="513"/>
    </location>
</feature>
<dbReference type="AlphaFoldDB" id="A0AA88PFZ6"/>
<feature type="domain" description="Sushi" evidence="8">
    <location>
        <begin position="411"/>
        <end position="467"/>
    </location>
</feature>
<keyword evidence="1 6" id="KW-0768">Sushi</keyword>
<comment type="caution">
    <text evidence="6">Lacks conserved residue(s) required for the propagation of feature annotation.</text>
</comment>
<dbReference type="InterPro" id="IPR000436">
    <property type="entry name" value="Sushi_SCR_CCP_dom"/>
</dbReference>
<dbReference type="PROSITE" id="PS50923">
    <property type="entry name" value="SUSHI"/>
    <property type="match status" value="9"/>
</dbReference>
<evidence type="ECO:0000256" key="3">
    <source>
        <dbReference type="ARBA" id="ARBA00022737"/>
    </source>
</evidence>
<dbReference type="PANTHER" id="PTHR19325:SF570">
    <property type="entry name" value="COMPLEMENT COMPONENT 4 BINDING PROTEIN, MEMBRANE"/>
    <property type="match status" value="1"/>
</dbReference>
<gene>
    <name evidence="9" type="ORF">Q8A67_016121</name>
</gene>
<evidence type="ECO:0000256" key="4">
    <source>
        <dbReference type="ARBA" id="ARBA00023157"/>
    </source>
</evidence>
<evidence type="ECO:0000256" key="5">
    <source>
        <dbReference type="ARBA" id="ARBA00023180"/>
    </source>
</evidence>
<dbReference type="Proteomes" id="UP001187343">
    <property type="component" value="Unassembled WGS sequence"/>
</dbReference>
<feature type="domain" description="Sushi" evidence="8">
    <location>
        <begin position="226"/>
        <end position="283"/>
    </location>
</feature>
<feature type="domain" description="Sushi" evidence="8">
    <location>
        <begin position="143"/>
        <end position="201"/>
    </location>
</feature>
<protein>
    <recommendedName>
        <fullName evidence="8">Sushi domain-containing protein</fullName>
    </recommendedName>
</protein>
<dbReference type="InterPro" id="IPR050350">
    <property type="entry name" value="Compl-Cell_Adhes-Reg"/>
</dbReference>
<keyword evidence="3" id="KW-0677">Repeat</keyword>
<dbReference type="Pfam" id="PF00084">
    <property type="entry name" value="Sushi"/>
    <property type="match status" value="9"/>
</dbReference>
<keyword evidence="5" id="KW-0325">Glycoprotein</keyword>
<sequence length="587" mass="64027">MALVWRNILVLVFAAHFVVSQKCGKPTTYPDKLLHERYLQKGEFKHQEKVSYKCFPGYMPSEGSKTSHCVRGHWTPLSMKCQKKKCNALGDIENGQYSRQGQSFGDKAIAMCNNGYVLRGEGIRMCTENGWNGTDPICEVSKIICSAPTVANRLIKPGERTQYTPQDTIIIVCSEGFELTGSPQVTCGPDGQWQGLPECRSKALSLLKVSKGQLSKAGLPGGPIPKACPTPNLGKSGFVKEQKSNYVLGESISVTCNEGFVGSGVFTCHPNSKWHPKVPKCQPITCSAPTVANGRITSRSRVYKHKVTVGVICNDGFDLNGPAQVTCGPDGQWQALPECHPKKISATGKCGPAPSYPYAFPRDESPMLKEYSSGTRLRYKCTIGYMQTSGSSSIHCQNGQWTNLQLQCERKKCGSAGEIDYGRFEYTGVSFGDSATAICQEGYELIGPKVRICRDRGWDGRNPVCEPVYCPPPPEVRGAEMSDSIYDDFVPFGRAVSYHCRTGALIGASEIYCTKSGTWSAPPPECADITCPNPHVAGGSRMRGFRAVYKYGNTVAFACRPGLRLVGESFVTCGLNGKWTPQLPRCV</sequence>
<accession>A0AA88PFZ6</accession>
<organism evidence="9 10">
    <name type="scientific">Cirrhinus molitorella</name>
    <name type="common">mud carp</name>
    <dbReference type="NCBI Taxonomy" id="172907"/>
    <lineage>
        <taxon>Eukaryota</taxon>
        <taxon>Metazoa</taxon>
        <taxon>Chordata</taxon>
        <taxon>Craniata</taxon>
        <taxon>Vertebrata</taxon>
        <taxon>Euteleostomi</taxon>
        <taxon>Actinopterygii</taxon>
        <taxon>Neopterygii</taxon>
        <taxon>Teleostei</taxon>
        <taxon>Ostariophysi</taxon>
        <taxon>Cypriniformes</taxon>
        <taxon>Cyprinidae</taxon>
        <taxon>Labeoninae</taxon>
        <taxon>Labeonini</taxon>
        <taxon>Cirrhinus</taxon>
    </lineage>
</organism>
<evidence type="ECO:0000313" key="10">
    <source>
        <dbReference type="Proteomes" id="UP001187343"/>
    </source>
</evidence>
<dbReference type="EMBL" id="JAUYZG010000016">
    <property type="protein sequence ID" value="KAK2885284.1"/>
    <property type="molecule type" value="Genomic_DNA"/>
</dbReference>
<evidence type="ECO:0000256" key="2">
    <source>
        <dbReference type="ARBA" id="ARBA00022729"/>
    </source>
</evidence>
<proteinExistence type="predicted"/>
<dbReference type="SUPFAM" id="SSF57535">
    <property type="entry name" value="Complement control module/SCR domain"/>
    <property type="match status" value="9"/>
</dbReference>
<name>A0AA88PFZ6_9TELE</name>
<dbReference type="SMART" id="SM00032">
    <property type="entry name" value="CCP"/>
    <property type="match status" value="9"/>
</dbReference>
<dbReference type="CDD" id="cd00033">
    <property type="entry name" value="CCP"/>
    <property type="match status" value="9"/>
</dbReference>
<keyword evidence="2 7" id="KW-0732">Signal</keyword>
<evidence type="ECO:0000256" key="6">
    <source>
        <dbReference type="PROSITE-ProRule" id="PRU00302"/>
    </source>
</evidence>
<feature type="domain" description="Sushi" evidence="8">
    <location>
        <begin position="348"/>
        <end position="410"/>
    </location>
</feature>
<evidence type="ECO:0000256" key="1">
    <source>
        <dbReference type="ARBA" id="ARBA00022659"/>
    </source>
</evidence>
<feature type="domain" description="Sushi" evidence="8">
    <location>
        <begin position="284"/>
        <end position="341"/>
    </location>
</feature>
<feature type="disulfide bond" evidence="6">
    <location>
        <begin position="559"/>
        <end position="586"/>
    </location>
</feature>
<keyword evidence="4 6" id="KW-1015">Disulfide bond</keyword>
<dbReference type="PANTHER" id="PTHR19325">
    <property type="entry name" value="COMPLEMENT COMPONENT-RELATED SUSHI DOMAIN-CONTAINING"/>
    <property type="match status" value="1"/>
</dbReference>
<feature type="domain" description="Sushi" evidence="8">
    <location>
        <begin position="21"/>
        <end position="83"/>
    </location>
</feature>
<feature type="disulfide bond" evidence="6">
    <location>
        <begin position="54"/>
        <end position="81"/>
    </location>
</feature>
<feature type="domain" description="Sushi" evidence="8">
    <location>
        <begin position="84"/>
        <end position="140"/>
    </location>
</feature>
<evidence type="ECO:0000256" key="7">
    <source>
        <dbReference type="SAM" id="SignalP"/>
    </source>
</evidence>
<comment type="caution">
    <text evidence="9">The sequence shown here is derived from an EMBL/GenBank/DDBJ whole genome shotgun (WGS) entry which is preliminary data.</text>
</comment>
<evidence type="ECO:0000259" key="8">
    <source>
        <dbReference type="PROSITE" id="PS50923"/>
    </source>
</evidence>